<dbReference type="PANTHER" id="PTHR21599">
    <property type="entry name" value="GLYCERATE KINASE"/>
    <property type="match status" value="1"/>
</dbReference>
<dbReference type="GO" id="GO:0008887">
    <property type="term" value="F:glycerate kinase activity"/>
    <property type="evidence" value="ECO:0007669"/>
    <property type="project" value="InterPro"/>
</dbReference>
<organism evidence="4">
    <name type="scientific">freshwater metagenome</name>
    <dbReference type="NCBI Taxonomy" id="449393"/>
    <lineage>
        <taxon>unclassified sequences</taxon>
        <taxon>metagenomes</taxon>
        <taxon>ecological metagenomes</taxon>
    </lineage>
</organism>
<evidence type="ECO:0000256" key="3">
    <source>
        <dbReference type="ARBA" id="ARBA00022777"/>
    </source>
</evidence>
<dbReference type="InterPro" id="IPR036129">
    <property type="entry name" value="Glycerate_kinase_sf"/>
</dbReference>
<reference evidence="4" key="1">
    <citation type="submission" date="2020-05" db="EMBL/GenBank/DDBJ databases">
        <authorList>
            <person name="Chiriac C."/>
            <person name="Salcher M."/>
            <person name="Ghai R."/>
            <person name="Kavagutti S V."/>
        </authorList>
    </citation>
    <scope>NUCLEOTIDE SEQUENCE</scope>
</reference>
<evidence type="ECO:0000313" key="4">
    <source>
        <dbReference type="EMBL" id="CAB4570474.1"/>
    </source>
</evidence>
<dbReference type="Pfam" id="PF02595">
    <property type="entry name" value="Gly_kinase"/>
    <property type="match status" value="1"/>
</dbReference>
<evidence type="ECO:0000256" key="1">
    <source>
        <dbReference type="ARBA" id="ARBA00006284"/>
    </source>
</evidence>
<name>A0A6J6E570_9ZZZZ</name>
<proteinExistence type="inferred from homology"/>
<keyword evidence="3" id="KW-0418">Kinase</keyword>
<dbReference type="EMBL" id="CAEZTT010000015">
    <property type="protein sequence ID" value="CAB4570474.1"/>
    <property type="molecule type" value="Genomic_DNA"/>
</dbReference>
<dbReference type="SUPFAM" id="SSF110738">
    <property type="entry name" value="Glycerate kinase I"/>
    <property type="match status" value="1"/>
</dbReference>
<dbReference type="PIRSF" id="PIRSF006078">
    <property type="entry name" value="GlxK"/>
    <property type="match status" value="1"/>
</dbReference>
<protein>
    <submittedName>
        <fullName evidence="4">Unannotated protein</fullName>
    </submittedName>
</protein>
<dbReference type="InterPro" id="IPR004381">
    <property type="entry name" value="Glycerate_kinase"/>
</dbReference>
<accession>A0A6J6E570</accession>
<gene>
    <name evidence="4" type="ORF">UFOPK1726_00247</name>
</gene>
<dbReference type="Gene3D" id="3.40.50.10350">
    <property type="entry name" value="Glycerate kinase, domain 1"/>
    <property type="match status" value="1"/>
</dbReference>
<evidence type="ECO:0000256" key="2">
    <source>
        <dbReference type="ARBA" id="ARBA00022679"/>
    </source>
</evidence>
<dbReference type="NCBIfam" id="TIGR00045">
    <property type="entry name" value="glycerate kinase"/>
    <property type="match status" value="1"/>
</dbReference>
<comment type="similarity">
    <text evidence="1">Belongs to the glycerate kinase type-1 family.</text>
</comment>
<keyword evidence="2" id="KW-0808">Transferase</keyword>
<dbReference type="GO" id="GO:0031388">
    <property type="term" value="P:organic acid phosphorylation"/>
    <property type="evidence" value="ECO:0007669"/>
    <property type="project" value="InterPro"/>
</dbReference>
<sequence>MRVLVVPDSFTGTLSAPQAAIAIQTGWQLGAPNDEVTALAISDGGPGFISALLTSAKYQSHAVTVSDLLNREVKITLASSQLDKPTFFIESAQIVGSHLVATESPRRPAEYTSYGIGEAIKFALSAGAERIVIGLGGTASIDGGAGLLAALGAQPAELLNRGGGALAGLNYLQLDALTPDIENVELIVAADVDVPLLGSRGAAFGFGTQKGASPELQIELEAALTNFSNLIPTRPDGKNAAVMKGAGAAGGIGYAILALGGSKVAGFDFAAAALELPTAIQNADLVVTGEGKFDWQSMQGKAISQLAQLCLAAGKPLLVLAGQVDVGRREWSAIGIVGTYGCSDDGEIPRNPAAALSDLAVRVSRTFSPTSWQN</sequence>
<dbReference type="InterPro" id="IPR018193">
    <property type="entry name" value="Glyc_kinase_flavodox-like_fold"/>
</dbReference>
<dbReference type="AlphaFoldDB" id="A0A6J6E570"/>
<dbReference type="Gene3D" id="3.90.1510.10">
    <property type="entry name" value="Glycerate kinase, domain 2"/>
    <property type="match status" value="1"/>
</dbReference>
<dbReference type="PANTHER" id="PTHR21599:SF0">
    <property type="entry name" value="GLYCERATE KINASE"/>
    <property type="match status" value="1"/>
</dbReference>
<dbReference type="InterPro" id="IPR018197">
    <property type="entry name" value="Glycerate_kinase_RE-like"/>
</dbReference>